<keyword evidence="4 8" id="KW-0812">Transmembrane</keyword>
<name>A0A1T4XU19_9BACT</name>
<keyword evidence="6 8" id="KW-1133">Transmembrane helix</keyword>
<protein>
    <submittedName>
        <fullName evidence="9">Exosortase/archaeosortase family protein</fullName>
    </submittedName>
</protein>
<feature type="transmembrane region" description="Helical" evidence="8">
    <location>
        <begin position="173"/>
        <end position="197"/>
    </location>
</feature>
<dbReference type="GO" id="GO:0006508">
    <property type="term" value="P:proteolysis"/>
    <property type="evidence" value="ECO:0007669"/>
    <property type="project" value="UniProtKB-KW"/>
</dbReference>
<gene>
    <name evidence="9" type="ORF">SAMN02745166_02034</name>
</gene>
<evidence type="ECO:0000313" key="9">
    <source>
        <dbReference type="EMBL" id="SKA93069.1"/>
    </source>
</evidence>
<feature type="transmembrane region" description="Helical" evidence="8">
    <location>
        <begin position="100"/>
        <end position="123"/>
    </location>
</feature>
<evidence type="ECO:0000256" key="3">
    <source>
        <dbReference type="ARBA" id="ARBA00022670"/>
    </source>
</evidence>
<dbReference type="Proteomes" id="UP000190774">
    <property type="component" value="Unassembled WGS sequence"/>
</dbReference>
<evidence type="ECO:0000256" key="6">
    <source>
        <dbReference type="ARBA" id="ARBA00022989"/>
    </source>
</evidence>
<feature type="transmembrane region" description="Helical" evidence="8">
    <location>
        <begin position="135"/>
        <end position="152"/>
    </location>
</feature>
<dbReference type="STRING" id="48467.SAMN02745166_02034"/>
<keyword evidence="2" id="KW-1003">Cell membrane</keyword>
<evidence type="ECO:0000256" key="1">
    <source>
        <dbReference type="ARBA" id="ARBA00004651"/>
    </source>
</evidence>
<dbReference type="GO" id="GO:0008233">
    <property type="term" value="F:peptidase activity"/>
    <property type="evidence" value="ECO:0007669"/>
    <property type="project" value="UniProtKB-KW"/>
</dbReference>
<keyword evidence="7 8" id="KW-0472">Membrane</keyword>
<dbReference type="Pfam" id="PF09721">
    <property type="entry name" value="Exosortase_EpsH"/>
    <property type="match status" value="1"/>
</dbReference>
<dbReference type="NCBIfam" id="TIGR04178">
    <property type="entry name" value="exo_archaeo"/>
    <property type="match status" value="1"/>
</dbReference>
<keyword evidence="3" id="KW-0645">Protease</keyword>
<proteinExistence type="predicted"/>
<reference evidence="10" key="1">
    <citation type="submission" date="2017-02" db="EMBL/GenBank/DDBJ databases">
        <authorList>
            <person name="Varghese N."/>
            <person name="Submissions S."/>
        </authorList>
    </citation>
    <scope>NUCLEOTIDE SEQUENCE [LARGE SCALE GENOMIC DNA]</scope>
    <source>
        <strain evidence="10">ATCC 700200</strain>
    </source>
</reference>
<dbReference type="InterPro" id="IPR026392">
    <property type="entry name" value="Exo/Archaeosortase_dom"/>
</dbReference>
<dbReference type="GO" id="GO:0005886">
    <property type="term" value="C:plasma membrane"/>
    <property type="evidence" value="ECO:0007669"/>
    <property type="project" value="UniProtKB-SubCell"/>
</dbReference>
<accession>A0A1T4XU19</accession>
<dbReference type="RefSeq" id="WP_078813241.1">
    <property type="nucleotide sequence ID" value="NZ_FUYE01000005.1"/>
</dbReference>
<evidence type="ECO:0000313" key="10">
    <source>
        <dbReference type="Proteomes" id="UP000190774"/>
    </source>
</evidence>
<evidence type="ECO:0000256" key="5">
    <source>
        <dbReference type="ARBA" id="ARBA00022801"/>
    </source>
</evidence>
<organism evidence="9 10">
    <name type="scientific">Prosthecobacter debontii</name>
    <dbReference type="NCBI Taxonomy" id="48467"/>
    <lineage>
        <taxon>Bacteria</taxon>
        <taxon>Pseudomonadati</taxon>
        <taxon>Verrucomicrobiota</taxon>
        <taxon>Verrucomicrobiia</taxon>
        <taxon>Verrucomicrobiales</taxon>
        <taxon>Verrucomicrobiaceae</taxon>
        <taxon>Prosthecobacter</taxon>
    </lineage>
</organism>
<dbReference type="EMBL" id="FUYE01000005">
    <property type="protein sequence ID" value="SKA93069.1"/>
    <property type="molecule type" value="Genomic_DNA"/>
</dbReference>
<keyword evidence="10" id="KW-1185">Reference proteome</keyword>
<keyword evidence="5" id="KW-0378">Hydrolase</keyword>
<feature type="transmembrane region" description="Helical" evidence="8">
    <location>
        <begin position="217"/>
        <end position="244"/>
    </location>
</feature>
<sequence length="479" mass="52962">MNSPSPWFNNLRLLATAAISGLLLAGAPRYDGFTDLTRPFIVGLLHLFGAPASDSAEGLTVGRLTVPWTQDCSGINLLVILLSLTVWIHRHAPPDRRFWLRLAAVFPAALLANVLRVFSLLAYRHLFFPAVESPQLHYFLGFLWLVPMILCLTPNQNRSISVRSLETLHAAAILAWLSPIMAGIGGLWITTAALLLLSQCQFSTDHKSWRIALTLGWALAGLGIGLVSLESLWLPWLLMCPLMWPFASLQRPSIWLTLAATHPFLTLMPGGKGIAAIGIAWLLWQSFSLSHPSAFSANLQLDIRLPIQGVAVLALFLPFTASSFLAGRYPPLMPPSELVISSLGAQGYELRLPDQEANIRTVWYAAQNNDRHHTVQVCLKYRGRDLDLSADDAEVFTDGHLWLREYFIQDGKLLSSYSSYAKNTLAPRSHPGAHIIFVTSQRSMSASKFNQKSHHLAAALHERLRQTPSASESSIAYQP</sequence>
<evidence type="ECO:0000256" key="2">
    <source>
        <dbReference type="ARBA" id="ARBA00022475"/>
    </source>
</evidence>
<comment type="subcellular location">
    <subcellularLocation>
        <location evidence="1">Cell membrane</location>
        <topology evidence="1">Multi-pass membrane protein</topology>
    </subcellularLocation>
</comment>
<dbReference type="AlphaFoldDB" id="A0A1T4XU19"/>
<feature type="transmembrane region" description="Helical" evidence="8">
    <location>
        <begin position="264"/>
        <end position="287"/>
    </location>
</feature>
<dbReference type="InterPro" id="IPR019127">
    <property type="entry name" value="Exosortase"/>
</dbReference>
<evidence type="ECO:0000256" key="7">
    <source>
        <dbReference type="ARBA" id="ARBA00023136"/>
    </source>
</evidence>
<evidence type="ECO:0000256" key="4">
    <source>
        <dbReference type="ARBA" id="ARBA00022692"/>
    </source>
</evidence>
<dbReference type="OrthoDB" id="193609at2"/>
<feature type="transmembrane region" description="Helical" evidence="8">
    <location>
        <begin position="307"/>
        <end position="326"/>
    </location>
</feature>
<evidence type="ECO:0000256" key="8">
    <source>
        <dbReference type="SAM" id="Phobius"/>
    </source>
</evidence>